<name>A0ABP0Q3X8_9DINO</name>
<evidence type="ECO:0000313" key="3">
    <source>
        <dbReference type="Proteomes" id="UP001642484"/>
    </source>
</evidence>
<protein>
    <submittedName>
        <fullName evidence="2">Uncharacterized protein</fullName>
    </submittedName>
</protein>
<evidence type="ECO:0000256" key="1">
    <source>
        <dbReference type="SAM" id="MobiDB-lite"/>
    </source>
</evidence>
<feature type="compositionally biased region" description="Basic and acidic residues" evidence="1">
    <location>
        <begin position="41"/>
        <end position="56"/>
    </location>
</feature>
<gene>
    <name evidence="2" type="ORF">CCMP2556_LOCUS40030</name>
</gene>
<feature type="region of interest" description="Disordered" evidence="1">
    <location>
        <begin position="40"/>
        <end position="73"/>
    </location>
</feature>
<dbReference type="EMBL" id="CAXAMN010023887">
    <property type="protein sequence ID" value="CAK9081889.1"/>
    <property type="molecule type" value="Genomic_DNA"/>
</dbReference>
<dbReference type="Proteomes" id="UP001642484">
    <property type="component" value="Unassembled WGS sequence"/>
</dbReference>
<accession>A0ABP0Q3X8</accession>
<feature type="non-terminal residue" evidence="2">
    <location>
        <position position="798"/>
    </location>
</feature>
<proteinExistence type="predicted"/>
<evidence type="ECO:0000313" key="2">
    <source>
        <dbReference type="EMBL" id="CAK9081889.1"/>
    </source>
</evidence>
<sequence length="798" mass="88108">MSVNASKWKLNKKEEKMVAEEAEQLHEKLLGEGVAKQQAAKQKDEFTKKRSLEIKQQKAQASAARKEAAGKAPETIATAASTTEVQSSAIMAATPVLNNAYFQEIQKAYGVVTSHFKGIESAEPLKITGDAAEQSGCQAVFNADEAKISLTRTGCYRAAGNIFNLDLLFSPTPTVPLNLSRVQAWADHAFSDGPVHLRDCTVVMVPTPDEDIVGLKGKWKQVSPEELTHGFILKLSQRILAKGQVAATEDELNLWKSVALSWPMQFEVILGEDKLYWFVLNALWDNIESGQVANEQVTQGYLKGGQNSASAIELIKFKKKCFDYLLDVEMHRQGFCPQDLTLLRSKMSDHKSFRKNVAPLEGTPMNGWQASLKQSSMLCLKLLEDLLYTPTFNGAALAVLKKGGKQSSPAEMLEVESFNQRWQPCLKKKDDEIAADKALNEINMKNAEEEEENEVSKLLRGAVEANPNRYTKGSIEHHWATASQTLGIYVTILTEPDTESQLTKLILQSPVGKGEIQGTTGKDCILIHLDANLISEAAKRPDRRPPPLTESMVKKLCHAALLGRGAQPVGKNTYPDLPVPGDLLCLLDGSRSSEILTSPLRPTLKNGSLGCLPHYLEVKPVTVCISEDSLKDKRKKVRGALQQVQTMHLITSEALDKVIPDRPRNRYPGTTRGNCVAWVSLTAPSDHWQMTVEEKSVLYGHHCIGSDAAAADDDERKGHEIEPAFFNFLPRTFYEDILSTYSVAGVLDLTPGQGELAKACCEKRIKYTGIAMTTKHQEGLRSNLVKWLKGQTFDCINV</sequence>
<comment type="caution">
    <text evidence="2">The sequence shown here is derived from an EMBL/GenBank/DDBJ whole genome shotgun (WGS) entry which is preliminary data.</text>
</comment>
<keyword evidence="3" id="KW-1185">Reference proteome</keyword>
<organism evidence="2 3">
    <name type="scientific">Durusdinium trenchii</name>
    <dbReference type="NCBI Taxonomy" id="1381693"/>
    <lineage>
        <taxon>Eukaryota</taxon>
        <taxon>Sar</taxon>
        <taxon>Alveolata</taxon>
        <taxon>Dinophyceae</taxon>
        <taxon>Suessiales</taxon>
        <taxon>Symbiodiniaceae</taxon>
        <taxon>Durusdinium</taxon>
    </lineage>
</organism>
<reference evidence="2 3" key="1">
    <citation type="submission" date="2024-02" db="EMBL/GenBank/DDBJ databases">
        <authorList>
            <person name="Chen Y."/>
            <person name="Shah S."/>
            <person name="Dougan E. K."/>
            <person name="Thang M."/>
            <person name="Chan C."/>
        </authorList>
    </citation>
    <scope>NUCLEOTIDE SEQUENCE [LARGE SCALE GENOMIC DNA]</scope>
</reference>